<keyword evidence="2" id="KW-1185">Reference proteome</keyword>
<dbReference type="GO" id="GO:0032259">
    <property type="term" value="P:methylation"/>
    <property type="evidence" value="ECO:0007669"/>
    <property type="project" value="UniProtKB-KW"/>
</dbReference>
<dbReference type="RefSeq" id="WP_184307166.1">
    <property type="nucleotide sequence ID" value="NZ_JACHEN010000001.1"/>
</dbReference>
<name>A0A841KPQ4_9FIRM</name>
<gene>
    <name evidence="1" type="ORF">HNQ80_000147</name>
</gene>
<dbReference type="EMBL" id="JACHEN010000001">
    <property type="protein sequence ID" value="MBB6214078.1"/>
    <property type="molecule type" value="Genomic_DNA"/>
</dbReference>
<organism evidence="1 2">
    <name type="scientific">Anaerosolibacter carboniphilus</name>
    <dbReference type="NCBI Taxonomy" id="1417629"/>
    <lineage>
        <taxon>Bacteria</taxon>
        <taxon>Bacillati</taxon>
        <taxon>Bacillota</taxon>
        <taxon>Clostridia</taxon>
        <taxon>Peptostreptococcales</taxon>
        <taxon>Thermotaleaceae</taxon>
        <taxon>Anaerosolibacter</taxon>
    </lineage>
</organism>
<reference evidence="1 2" key="1">
    <citation type="submission" date="2020-08" db="EMBL/GenBank/DDBJ databases">
        <title>Genomic Encyclopedia of Type Strains, Phase IV (KMG-IV): sequencing the most valuable type-strain genomes for metagenomic binning, comparative biology and taxonomic classification.</title>
        <authorList>
            <person name="Goeker M."/>
        </authorList>
    </citation>
    <scope>NUCLEOTIDE SEQUENCE [LARGE SCALE GENOMIC DNA]</scope>
    <source>
        <strain evidence="1 2">DSM 103526</strain>
    </source>
</reference>
<proteinExistence type="predicted"/>
<protein>
    <submittedName>
        <fullName evidence="1">Putative methyltransferase</fullName>
    </submittedName>
</protein>
<keyword evidence="1" id="KW-0808">Transferase</keyword>
<dbReference type="Proteomes" id="UP000579281">
    <property type="component" value="Unassembled WGS sequence"/>
</dbReference>
<accession>A0A841KPQ4</accession>
<keyword evidence="1" id="KW-0489">Methyltransferase</keyword>
<evidence type="ECO:0000313" key="1">
    <source>
        <dbReference type="EMBL" id="MBB6214078.1"/>
    </source>
</evidence>
<sequence>MDKITLLKMIYEKESAVNQVDDQNISLEDLISGDRKLRKLISDLQSEQLVQYTNSKITLTNMGKYLAKIL</sequence>
<dbReference type="AlphaFoldDB" id="A0A841KPQ4"/>
<comment type="caution">
    <text evidence="1">The sequence shown here is derived from an EMBL/GenBank/DDBJ whole genome shotgun (WGS) entry which is preliminary data.</text>
</comment>
<evidence type="ECO:0000313" key="2">
    <source>
        <dbReference type="Proteomes" id="UP000579281"/>
    </source>
</evidence>
<dbReference type="GO" id="GO:0008168">
    <property type="term" value="F:methyltransferase activity"/>
    <property type="evidence" value="ECO:0007669"/>
    <property type="project" value="UniProtKB-KW"/>
</dbReference>